<dbReference type="InterPro" id="IPR036396">
    <property type="entry name" value="Cyt_P450_sf"/>
</dbReference>
<keyword evidence="5 6" id="KW-0408">Iron</keyword>
<dbReference type="GO" id="GO:0020037">
    <property type="term" value="F:heme binding"/>
    <property type="evidence" value="ECO:0007669"/>
    <property type="project" value="InterPro"/>
</dbReference>
<reference evidence="8 9" key="1">
    <citation type="submission" date="2020-08" db="EMBL/GenBank/DDBJ databases">
        <title>Above-ground endophytic microbial communities from plants in different locations in the United States.</title>
        <authorList>
            <person name="Frank C."/>
        </authorList>
    </citation>
    <scope>NUCLEOTIDE SEQUENCE [LARGE SCALE GENOMIC DNA]</scope>
    <source>
        <strain evidence="8 9">WP4_2_2</strain>
    </source>
</reference>
<keyword evidence="3 6" id="KW-0479">Metal-binding</keyword>
<accession>A0A7W9U0Y3</accession>
<keyword evidence="7" id="KW-0503">Monooxygenase</keyword>
<evidence type="ECO:0000256" key="5">
    <source>
        <dbReference type="ARBA" id="ARBA00023004"/>
    </source>
</evidence>
<sequence length="489" mass="55250">MSTASTGSNAALRQVADLPCPRGLPLIGNLLQLSPTRLHLILERWAEELGTPYRFQVGNIPITIWTDTELIQQIMRERPHRYRRYQPIEAVLEEMGANGLFSAEGAAWETHRRLVMQALSINNIKAFYPTLADITQRLRTRWLRAAERGETVEMTDDLKRYTVDVTSALAFGEDPRTLERDHGVIQEHLERILPSVMGRINALFPYWRVFKLPADRKLDQSLVEVHRYIDSMMTRARERMRDEPSDTPRNLMEAMLVQQQGVEPGGEHGAITDAQIRANVLTILLAGEDTTADSIAWTLPYLVADSALQKHLGDEAHRVLGDAPVCPDYATLKELDIFEAICIEATRLRPVAAVHSFEPLEDVVVDDVALPKGTRMFFVARPAMIDAKNFVDPQRYDPWRWMRKGEHADQAAQAAHAGAHEVRAYLQFGAGPRVCPGRHLATVEMRLALSMLMNEFSIELAIDPAKINEVSAFTMVPDTMPVKLTRRVR</sequence>
<evidence type="ECO:0000256" key="6">
    <source>
        <dbReference type="PIRSR" id="PIRSR602401-1"/>
    </source>
</evidence>
<proteinExistence type="inferred from homology"/>
<comment type="cofactor">
    <cofactor evidence="6">
        <name>heme</name>
        <dbReference type="ChEBI" id="CHEBI:30413"/>
    </cofactor>
</comment>
<organism evidence="8 9">
    <name type="scientific">Paraburkholderia bannensis</name>
    <dbReference type="NCBI Taxonomy" id="765414"/>
    <lineage>
        <taxon>Bacteria</taxon>
        <taxon>Pseudomonadati</taxon>
        <taxon>Pseudomonadota</taxon>
        <taxon>Betaproteobacteria</taxon>
        <taxon>Burkholderiales</taxon>
        <taxon>Burkholderiaceae</taxon>
        <taxon>Paraburkholderia</taxon>
    </lineage>
</organism>
<dbReference type="InterPro" id="IPR017972">
    <property type="entry name" value="Cyt_P450_CS"/>
</dbReference>
<dbReference type="SUPFAM" id="SSF48264">
    <property type="entry name" value="Cytochrome P450"/>
    <property type="match status" value="1"/>
</dbReference>
<evidence type="ECO:0000256" key="3">
    <source>
        <dbReference type="ARBA" id="ARBA00022723"/>
    </source>
</evidence>
<evidence type="ECO:0000256" key="4">
    <source>
        <dbReference type="ARBA" id="ARBA00023002"/>
    </source>
</evidence>
<dbReference type="InterPro" id="IPR001128">
    <property type="entry name" value="Cyt_P450"/>
</dbReference>
<dbReference type="GO" id="GO:0005506">
    <property type="term" value="F:iron ion binding"/>
    <property type="evidence" value="ECO:0007669"/>
    <property type="project" value="InterPro"/>
</dbReference>
<protein>
    <submittedName>
        <fullName evidence="8">Cytochrome P450</fullName>
    </submittedName>
</protein>
<evidence type="ECO:0000256" key="1">
    <source>
        <dbReference type="ARBA" id="ARBA00010617"/>
    </source>
</evidence>
<dbReference type="GO" id="GO:0004497">
    <property type="term" value="F:monooxygenase activity"/>
    <property type="evidence" value="ECO:0007669"/>
    <property type="project" value="UniProtKB-KW"/>
</dbReference>
<dbReference type="PRINTS" id="PR00463">
    <property type="entry name" value="EP450I"/>
</dbReference>
<comment type="caution">
    <text evidence="8">The sequence shown here is derived from an EMBL/GenBank/DDBJ whole genome shotgun (WGS) entry which is preliminary data.</text>
</comment>
<dbReference type="AlphaFoldDB" id="A0A7W9U0Y3"/>
<dbReference type="PRINTS" id="PR00385">
    <property type="entry name" value="P450"/>
</dbReference>
<comment type="similarity">
    <text evidence="1 7">Belongs to the cytochrome P450 family.</text>
</comment>
<dbReference type="Gene3D" id="1.10.630.10">
    <property type="entry name" value="Cytochrome P450"/>
    <property type="match status" value="1"/>
</dbReference>
<keyword evidence="9" id="KW-1185">Reference proteome</keyword>
<dbReference type="RefSeq" id="WP_183728329.1">
    <property type="nucleotide sequence ID" value="NZ_JACHBW010000015.1"/>
</dbReference>
<dbReference type="Pfam" id="PF00067">
    <property type="entry name" value="p450"/>
    <property type="match status" value="1"/>
</dbReference>
<dbReference type="PANTHER" id="PTHR24289:SF1">
    <property type="entry name" value="STEROID 17-ALPHA-HYDROXYLASE_17,20 LYASE"/>
    <property type="match status" value="1"/>
</dbReference>
<gene>
    <name evidence="8" type="ORF">F4827_004899</name>
</gene>
<dbReference type="InterPro" id="IPR002401">
    <property type="entry name" value="Cyt_P450_E_grp-I"/>
</dbReference>
<evidence type="ECO:0000256" key="7">
    <source>
        <dbReference type="RuleBase" id="RU000461"/>
    </source>
</evidence>
<dbReference type="PANTHER" id="PTHR24289">
    <property type="entry name" value="STEROID 17-ALPHA-HYDROXYLASE/17,20 LYASE"/>
    <property type="match status" value="1"/>
</dbReference>
<evidence type="ECO:0000313" key="9">
    <source>
        <dbReference type="Proteomes" id="UP000571554"/>
    </source>
</evidence>
<keyword evidence="4 7" id="KW-0560">Oxidoreductase</keyword>
<dbReference type="PROSITE" id="PS00086">
    <property type="entry name" value="CYTOCHROME_P450"/>
    <property type="match status" value="1"/>
</dbReference>
<feature type="binding site" description="axial binding residue" evidence="6">
    <location>
        <position position="435"/>
    </location>
    <ligand>
        <name>heme</name>
        <dbReference type="ChEBI" id="CHEBI:30413"/>
    </ligand>
    <ligandPart>
        <name>Fe</name>
        <dbReference type="ChEBI" id="CHEBI:18248"/>
    </ligandPart>
</feature>
<name>A0A7W9U0Y3_9BURK</name>
<evidence type="ECO:0000256" key="2">
    <source>
        <dbReference type="ARBA" id="ARBA00022617"/>
    </source>
</evidence>
<dbReference type="EMBL" id="JACHBW010000015">
    <property type="protein sequence ID" value="MBB6105034.1"/>
    <property type="molecule type" value="Genomic_DNA"/>
</dbReference>
<keyword evidence="2 6" id="KW-0349">Heme</keyword>
<evidence type="ECO:0000313" key="8">
    <source>
        <dbReference type="EMBL" id="MBB6105034.1"/>
    </source>
</evidence>
<dbReference type="Proteomes" id="UP000571554">
    <property type="component" value="Unassembled WGS sequence"/>
</dbReference>
<dbReference type="GO" id="GO:0016705">
    <property type="term" value="F:oxidoreductase activity, acting on paired donors, with incorporation or reduction of molecular oxygen"/>
    <property type="evidence" value="ECO:0007669"/>
    <property type="project" value="InterPro"/>
</dbReference>